<dbReference type="InterPro" id="IPR043519">
    <property type="entry name" value="NT_sf"/>
</dbReference>
<feature type="coiled-coil region" evidence="2">
    <location>
        <begin position="182"/>
        <end position="209"/>
    </location>
</feature>
<keyword evidence="5" id="KW-1185">Reference proteome</keyword>
<organism evidence="4 5">
    <name type="scientific">Listeria floridensis FSL S10-1187</name>
    <dbReference type="NCBI Taxonomy" id="1265817"/>
    <lineage>
        <taxon>Bacteria</taxon>
        <taxon>Bacillati</taxon>
        <taxon>Bacillota</taxon>
        <taxon>Bacilli</taxon>
        <taxon>Bacillales</taxon>
        <taxon>Listeriaceae</taxon>
        <taxon>Listeria</taxon>
    </lineage>
</organism>
<evidence type="ECO:0000256" key="2">
    <source>
        <dbReference type="SAM" id="Coils"/>
    </source>
</evidence>
<dbReference type="Gene3D" id="3.30.460.10">
    <property type="entry name" value="Beta Polymerase, domain 2"/>
    <property type="match status" value="1"/>
</dbReference>
<accession>A0ABP3AVY8</accession>
<reference evidence="4 5" key="1">
    <citation type="journal article" date="2014" name="Int. J. Syst. Evol. Microbiol.">
        <title>Listeria floridensis sp. nov., Listeria aquatica sp. nov., Listeria cornellensis sp. nov., Listeria riparia sp. nov. and Listeria grandensis sp. nov., from agricultural and natural environments.</title>
        <authorList>
            <person name="den Bakker H.C."/>
            <person name="Warchocki S."/>
            <person name="Wright E.M."/>
            <person name="Allred A.F."/>
            <person name="Ahlstrom C."/>
            <person name="Manuel C.S."/>
            <person name="Stasiewicz M.J."/>
            <person name="Burrell A."/>
            <person name="Roof S."/>
            <person name="Strawn L."/>
            <person name="Fortes E.D."/>
            <person name="Nightingale K.K."/>
            <person name="Kephart D."/>
            <person name="Wiedmann M."/>
        </authorList>
    </citation>
    <scope>NUCLEOTIDE SEQUENCE [LARGE SCALE GENOMIC DNA]</scope>
    <source>
        <strain evidence="4 5">FSL S10-1187</strain>
    </source>
</reference>
<dbReference type="EMBL" id="AODF01000028">
    <property type="protein sequence ID" value="EUJ28519.1"/>
    <property type="molecule type" value="Genomic_DNA"/>
</dbReference>
<proteinExistence type="predicted"/>
<comment type="pathway">
    <text evidence="1">Purine metabolism; ppGpp biosynthesis; ppGpp from GTP: step 1/2.</text>
</comment>
<dbReference type="CDD" id="cd05399">
    <property type="entry name" value="NT_Rel-Spo_like"/>
    <property type="match status" value="1"/>
</dbReference>
<gene>
    <name evidence="4" type="ORF">MFLO_12286</name>
</gene>
<dbReference type="Proteomes" id="UP000019249">
    <property type="component" value="Unassembled WGS sequence"/>
</dbReference>
<dbReference type="PANTHER" id="PTHR47837:SF2">
    <property type="entry name" value="GTP PYROPHOSPHOKINASE YWAC"/>
    <property type="match status" value="1"/>
</dbReference>
<dbReference type="RefSeq" id="WP_036097987.1">
    <property type="nucleotide sequence ID" value="NZ_AODF01000028.1"/>
</dbReference>
<dbReference type="Gene3D" id="1.10.287.860">
    <property type="entry name" value="Nucleotidyltransferase"/>
    <property type="match status" value="1"/>
</dbReference>
<dbReference type="PANTHER" id="PTHR47837">
    <property type="entry name" value="GTP PYROPHOSPHOKINASE YJBM"/>
    <property type="match status" value="1"/>
</dbReference>
<dbReference type="InterPro" id="IPR052366">
    <property type="entry name" value="GTP_Pyrophosphokinase"/>
</dbReference>
<dbReference type="Pfam" id="PF04607">
    <property type="entry name" value="RelA_SpoT"/>
    <property type="match status" value="1"/>
</dbReference>
<sequence length="212" mass="25152">MEQPSVDELKEWRNLMLLHRFALEEVNTKLKILNEEFQFLHDYNPMEHLKSRVKSLESIGAKLEKKGVDITTENARKYVHDIAGIRITCSFVSDIFKIKEMIEHQDDLKILRIKDYVTYPKGNGYRSLHMLCEVPIFLTNRSENIVVEIQIRTVAMDFWASLEHKIYYKYQQEAPEYLTNELREAADIVTQLDEKMKNLNDEINKYKGHLEE</sequence>
<evidence type="ECO:0000259" key="3">
    <source>
        <dbReference type="SMART" id="SM00954"/>
    </source>
</evidence>
<keyword evidence="2" id="KW-0175">Coiled coil</keyword>
<dbReference type="InterPro" id="IPR007685">
    <property type="entry name" value="RelA_SpoT"/>
</dbReference>
<evidence type="ECO:0000313" key="4">
    <source>
        <dbReference type="EMBL" id="EUJ28519.1"/>
    </source>
</evidence>
<protein>
    <recommendedName>
        <fullName evidence="3">RelA/SpoT domain-containing protein</fullName>
    </recommendedName>
</protein>
<comment type="caution">
    <text evidence="4">The sequence shown here is derived from an EMBL/GenBank/DDBJ whole genome shotgun (WGS) entry which is preliminary data.</text>
</comment>
<feature type="domain" description="RelA/SpoT" evidence="3">
    <location>
        <begin position="51"/>
        <end position="174"/>
    </location>
</feature>
<evidence type="ECO:0000256" key="1">
    <source>
        <dbReference type="ARBA" id="ARBA00004976"/>
    </source>
</evidence>
<name>A0ABP3AVY8_9LIST</name>
<dbReference type="SUPFAM" id="SSF81301">
    <property type="entry name" value="Nucleotidyltransferase"/>
    <property type="match status" value="1"/>
</dbReference>
<dbReference type="SMART" id="SM00954">
    <property type="entry name" value="RelA_SpoT"/>
    <property type="match status" value="1"/>
</dbReference>
<evidence type="ECO:0000313" key="5">
    <source>
        <dbReference type="Proteomes" id="UP000019249"/>
    </source>
</evidence>